<feature type="region of interest" description="Disordered" evidence="1">
    <location>
        <begin position="66"/>
        <end position="95"/>
    </location>
</feature>
<feature type="chain" id="PRO_5044812280" evidence="2">
    <location>
        <begin position="27"/>
        <end position="150"/>
    </location>
</feature>
<dbReference type="InterPro" id="IPR039913">
    <property type="entry name" value="RPAP1/Rba50"/>
</dbReference>
<feature type="signal peptide" evidence="2">
    <location>
        <begin position="1"/>
        <end position="26"/>
    </location>
</feature>
<evidence type="ECO:0000313" key="4">
    <source>
        <dbReference type="Proteomes" id="UP001529510"/>
    </source>
</evidence>
<keyword evidence="2" id="KW-0732">Signal</keyword>
<protein>
    <submittedName>
        <fullName evidence="3">Uncharacterized protein</fullName>
    </submittedName>
</protein>
<evidence type="ECO:0000256" key="2">
    <source>
        <dbReference type="SAM" id="SignalP"/>
    </source>
</evidence>
<accession>A0ABD0P8L8</accession>
<comment type="caution">
    <text evidence="3">The sequence shown here is derived from an EMBL/GenBank/DDBJ whole genome shotgun (WGS) entry which is preliminary data.</text>
</comment>
<reference evidence="3 4" key="1">
    <citation type="submission" date="2024-05" db="EMBL/GenBank/DDBJ databases">
        <title>Genome sequencing and assembly of Indian major carp, Cirrhinus mrigala (Hamilton, 1822).</title>
        <authorList>
            <person name="Mohindra V."/>
            <person name="Chowdhury L.M."/>
            <person name="Lal K."/>
            <person name="Jena J.K."/>
        </authorList>
    </citation>
    <scope>NUCLEOTIDE SEQUENCE [LARGE SCALE GENOMIC DNA]</scope>
    <source>
        <strain evidence="3">CM1030</strain>
        <tissue evidence="3">Blood</tissue>
    </source>
</reference>
<keyword evidence="4" id="KW-1185">Reference proteome</keyword>
<feature type="compositionally biased region" description="Acidic residues" evidence="1">
    <location>
        <begin position="68"/>
        <end position="79"/>
    </location>
</feature>
<organism evidence="3 4">
    <name type="scientific">Cirrhinus mrigala</name>
    <name type="common">Mrigala</name>
    <dbReference type="NCBI Taxonomy" id="683832"/>
    <lineage>
        <taxon>Eukaryota</taxon>
        <taxon>Metazoa</taxon>
        <taxon>Chordata</taxon>
        <taxon>Craniata</taxon>
        <taxon>Vertebrata</taxon>
        <taxon>Euteleostomi</taxon>
        <taxon>Actinopterygii</taxon>
        <taxon>Neopterygii</taxon>
        <taxon>Teleostei</taxon>
        <taxon>Ostariophysi</taxon>
        <taxon>Cypriniformes</taxon>
        <taxon>Cyprinidae</taxon>
        <taxon>Labeoninae</taxon>
        <taxon>Labeonini</taxon>
        <taxon>Cirrhinus</taxon>
    </lineage>
</organism>
<evidence type="ECO:0000313" key="3">
    <source>
        <dbReference type="EMBL" id="KAL0170240.1"/>
    </source>
</evidence>
<dbReference type="AlphaFoldDB" id="A0ABD0P8L8"/>
<feature type="compositionally biased region" description="Basic and acidic residues" evidence="1">
    <location>
        <begin position="80"/>
        <end position="95"/>
    </location>
</feature>
<dbReference type="Proteomes" id="UP001529510">
    <property type="component" value="Unassembled WGS sequence"/>
</dbReference>
<gene>
    <name evidence="3" type="ORF">M9458_034836</name>
</gene>
<feature type="non-terminal residue" evidence="3">
    <location>
        <position position="150"/>
    </location>
</feature>
<evidence type="ECO:0000256" key="1">
    <source>
        <dbReference type="SAM" id="MobiDB-lite"/>
    </source>
</evidence>
<proteinExistence type="predicted"/>
<name>A0ABD0P8L8_CIRMR</name>
<sequence>GSVLSSLLDAGLLFLLRFSLDDSVEGVMSAAVHALRALLVSSDDEECLDSAFSWLLGMASFPLLPTAQEDEDEDDEGLDETMKLTAKEKEERKTDHDVAREDVVKGFLKMQGLPRLRYILEVVRPSPRVVLDILEILIRIARHSTAAATQ</sequence>
<dbReference type="EMBL" id="JAMKFB020000017">
    <property type="protein sequence ID" value="KAL0170240.1"/>
    <property type="molecule type" value="Genomic_DNA"/>
</dbReference>
<dbReference type="PANTHER" id="PTHR21483:SF18">
    <property type="entry name" value="RNA POLYMERASE II-ASSOCIATED PROTEIN 1"/>
    <property type="match status" value="1"/>
</dbReference>
<feature type="non-terminal residue" evidence="3">
    <location>
        <position position="1"/>
    </location>
</feature>
<dbReference type="PANTHER" id="PTHR21483">
    <property type="entry name" value="RNA POLYMERASE II-ASSOCIATED PROTEIN 1"/>
    <property type="match status" value="1"/>
</dbReference>